<keyword evidence="4 8" id="KW-0479">Metal-binding</keyword>
<dbReference type="GO" id="GO:0090729">
    <property type="term" value="F:toxin activity"/>
    <property type="evidence" value="ECO:0007669"/>
    <property type="project" value="UniProtKB-KW"/>
</dbReference>
<evidence type="ECO:0000256" key="8">
    <source>
        <dbReference type="HAMAP-Rule" id="MF_00265"/>
    </source>
</evidence>
<dbReference type="InterPro" id="IPR029060">
    <property type="entry name" value="PIN-like_dom_sf"/>
</dbReference>
<dbReference type="Proteomes" id="UP000199207">
    <property type="component" value="Unassembled WGS sequence"/>
</dbReference>
<comment type="similarity">
    <text evidence="7 8">Belongs to the PINc/VapC protein family.</text>
</comment>
<keyword evidence="3 8" id="KW-0540">Nuclease</keyword>
<dbReference type="GO" id="GO:0004540">
    <property type="term" value="F:RNA nuclease activity"/>
    <property type="evidence" value="ECO:0007669"/>
    <property type="project" value="InterPro"/>
</dbReference>
<reference evidence="10 11" key="1">
    <citation type="submission" date="2016-10" db="EMBL/GenBank/DDBJ databases">
        <authorList>
            <person name="de Groot N.N."/>
        </authorList>
    </citation>
    <scope>NUCLEOTIDE SEQUENCE [LARGE SCALE GENOMIC DNA]</scope>
    <source>
        <strain evidence="10 11">CGMCC 4.5739</strain>
    </source>
</reference>
<evidence type="ECO:0000256" key="5">
    <source>
        <dbReference type="ARBA" id="ARBA00022801"/>
    </source>
</evidence>
<keyword evidence="6 8" id="KW-0460">Magnesium</keyword>
<name>A0A1I1TE57_9ACTN</name>
<dbReference type="AlphaFoldDB" id="A0A1I1TE57"/>
<dbReference type="Pfam" id="PF01850">
    <property type="entry name" value="PIN"/>
    <property type="match status" value="1"/>
</dbReference>
<keyword evidence="2 8" id="KW-1277">Toxin-antitoxin system</keyword>
<evidence type="ECO:0000313" key="10">
    <source>
        <dbReference type="EMBL" id="SFD56856.1"/>
    </source>
</evidence>
<dbReference type="HAMAP" id="MF_00265">
    <property type="entry name" value="VapC_Nob1"/>
    <property type="match status" value="1"/>
</dbReference>
<dbReference type="EMBL" id="FOLM01000019">
    <property type="protein sequence ID" value="SFD56856.1"/>
    <property type="molecule type" value="Genomic_DNA"/>
</dbReference>
<feature type="binding site" evidence="8">
    <location>
        <position position="100"/>
    </location>
    <ligand>
        <name>Mg(2+)</name>
        <dbReference type="ChEBI" id="CHEBI:18420"/>
    </ligand>
</feature>
<comment type="cofactor">
    <cofactor evidence="1 8">
        <name>Mg(2+)</name>
        <dbReference type="ChEBI" id="CHEBI:18420"/>
    </cofactor>
</comment>
<keyword evidence="8" id="KW-0800">Toxin</keyword>
<dbReference type="Gene3D" id="3.40.50.1010">
    <property type="entry name" value="5'-nuclease"/>
    <property type="match status" value="1"/>
</dbReference>
<dbReference type="STRING" id="910347.SAMN05421773_11956"/>
<dbReference type="InterPro" id="IPR022907">
    <property type="entry name" value="VapC_family"/>
</dbReference>
<dbReference type="SUPFAM" id="SSF88723">
    <property type="entry name" value="PIN domain-like"/>
    <property type="match status" value="1"/>
</dbReference>
<dbReference type="GO" id="GO:0016787">
    <property type="term" value="F:hydrolase activity"/>
    <property type="evidence" value="ECO:0007669"/>
    <property type="project" value="UniProtKB-KW"/>
</dbReference>
<dbReference type="OrthoDB" id="9815354at2"/>
<comment type="function">
    <text evidence="8">Toxic component of a toxin-antitoxin (TA) system. An RNase.</text>
</comment>
<dbReference type="PANTHER" id="PTHR33653:SF1">
    <property type="entry name" value="RIBONUCLEASE VAPC2"/>
    <property type="match status" value="1"/>
</dbReference>
<evidence type="ECO:0000256" key="1">
    <source>
        <dbReference type="ARBA" id="ARBA00001946"/>
    </source>
</evidence>
<evidence type="ECO:0000313" key="11">
    <source>
        <dbReference type="Proteomes" id="UP000199207"/>
    </source>
</evidence>
<dbReference type="InterPro" id="IPR050556">
    <property type="entry name" value="Type_II_TA_system_RNase"/>
</dbReference>
<dbReference type="RefSeq" id="WP_093841160.1">
    <property type="nucleotide sequence ID" value="NZ_FOLM01000019.1"/>
</dbReference>
<evidence type="ECO:0000256" key="4">
    <source>
        <dbReference type="ARBA" id="ARBA00022723"/>
    </source>
</evidence>
<dbReference type="InterPro" id="IPR002716">
    <property type="entry name" value="PIN_dom"/>
</dbReference>
<feature type="binding site" evidence="8">
    <location>
        <position position="5"/>
    </location>
    <ligand>
        <name>Mg(2+)</name>
        <dbReference type="ChEBI" id="CHEBI:18420"/>
    </ligand>
</feature>
<dbReference type="PANTHER" id="PTHR33653">
    <property type="entry name" value="RIBONUCLEASE VAPC2"/>
    <property type="match status" value="1"/>
</dbReference>
<dbReference type="GO" id="GO:0000287">
    <property type="term" value="F:magnesium ion binding"/>
    <property type="evidence" value="ECO:0007669"/>
    <property type="project" value="UniProtKB-UniRule"/>
</dbReference>
<accession>A0A1I1TE57</accession>
<keyword evidence="11" id="KW-1185">Reference proteome</keyword>
<organism evidence="10 11">
    <name type="scientific">Streptomyces aidingensis</name>
    <dbReference type="NCBI Taxonomy" id="910347"/>
    <lineage>
        <taxon>Bacteria</taxon>
        <taxon>Bacillati</taxon>
        <taxon>Actinomycetota</taxon>
        <taxon>Actinomycetes</taxon>
        <taxon>Kitasatosporales</taxon>
        <taxon>Streptomycetaceae</taxon>
        <taxon>Streptomyces</taxon>
    </lineage>
</organism>
<dbReference type="EC" id="3.1.-.-" evidence="8"/>
<sequence>MYLLDTNVVSEPRKRRPDVKVVEWYRGIPEGSLFVSALLIGELRKGVENKRSRQPDAAQALEKWLTRLKREFADRVLPVTPEVAERWGEMNAHRPFPVVDGLMAATALTHNLVLVTRNIKDFAGTGVRLLDPFEQG</sequence>
<feature type="domain" description="PIN" evidence="9">
    <location>
        <begin position="2"/>
        <end position="119"/>
    </location>
</feature>
<evidence type="ECO:0000256" key="6">
    <source>
        <dbReference type="ARBA" id="ARBA00022842"/>
    </source>
</evidence>
<keyword evidence="5 8" id="KW-0378">Hydrolase</keyword>
<protein>
    <recommendedName>
        <fullName evidence="8">Ribonuclease VapC</fullName>
        <shortName evidence="8">RNase VapC</shortName>
        <ecNumber evidence="8">3.1.-.-</ecNumber>
    </recommendedName>
    <alternativeName>
        <fullName evidence="8">Toxin VapC</fullName>
    </alternativeName>
</protein>
<gene>
    <name evidence="8" type="primary">vapC</name>
    <name evidence="10" type="ORF">SAMN05421773_11956</name>
</gene>
<evidence type="ECO:0000256" key="2">
    <source>
        <dbReference type="ARBA" id="ARBA00022649"/>
    </source>
</evidence>
<dbReference type="CDD" id="cd18746">
    <property type="entry name" value="PIN_VapC4-5_FitB-like"/>
    <property type="match status" value="1"/>
</dbReference>
<evidence type="ECO:0000256" key="3">
    <source>
        <dbReference type="ARBA" id="ARBA00022722"/>
    </source>
</evidence>
<evidence type="ECO:0000259" key="9">
    <source>
        <dbReference type="Pfam" id="PF01850"/>
    </source>
</evidence>
<evidence type="ECO:0000256" key="7">
    <source>
        <dbReference type="ARBA" id="ARBA00038093"/>
    </source>
</evidence>
<proteinExistence type="inferred from homology"/>